<gene>
    <name evidence="2" type="ORF">ENK44_12570</name>
</gene>
<dbReference type="Gene3D" id="3.30.1150.10">
    <property type="match status" value="1"/>
</dbReference>
<name>A0A7V4U2B0_CALAY</name>
<feature type="compositionally biased region" description="Basic and acidic residues" evidence="1">
    <location>
        <begin position="83"/>
        <end position="100"/>
    </location>
</feature>
<dbReference type="EMBL" id="DRQG01000114">
    <property type="protein sequence ID" value="HGY56534.1"/>
    <property type="molecule type" value="Genomic_DNA"/>
</dbReference>
<dbReference type="Proteomes" id="UP000885779">
    <property type="component" value="Unassembled WGS sequence"/>
</dbReference>
<evidence type="ECO:0000313" key="2">
    <source>
        <dbReference type="EMBL" id="HGY56534.1"/>
    </source>
</evidence>
<proteinExistence type="predicted"/>
<comment type="caution">
    <text evidence="2">The sequence shown here is derived from an EMBL/GenBank/DDBJ whole genome shotgun (WGS) entry which is preliminary data.</text>
</comment>
<dbReference type="AlphaFoldDB" id="A0A7V4U2B0"/>
<organism evidence="2">
    <name type="scientific">Caldithrix abyssi</name>
    <dbReference type="NCBI Taxonomy" id="187145"/>
    <lineage>
        <taxon>Bacteria</taxon>
        <taxon>Pseudomonadati</taxon>
        <taxon>Calditrichota</taxon>
        <taxon>Calditrichia</taxon>
        <taxon>Calditrichales</taxon>
        <taxon>Calditrichaceae</taxon>
        <taxon>Caldithrix</taxon>
    </lineage>
</organism>
<reference evidence="2" key="1">
    <citation type="journal article" date="2020" name="mSystems">
        <title>Genome- and Community-Level Interaction Insights into Carbon Utilization and Element Cycling Functions of Hydrothermarchaeota in Hydrothermal Sediment.</title>
        <authorList>
            <person name="Zhou Z."/>
            <person name="Liu Y."/>
            <person name="Xu W."/>
            <person name="Pan J."/>
            <person name="Luo Z.H."/>
            <person name="Li M."/>
        </authorList>
    </citation>
    <scope>NUCLEOTIDE SEQUENCE [LARGE SCALE GENOMIC DNA]</scope>
    <source>
        <strain evidence="2">HyVt-577</strain>
    </source>
</reference>
<sequence length="216" mass="25111">MAEFMKKVIVFFLFMLLCVHCVHVPKAYKPTDVPSDYYYDEDKFVIFKIPNGDPENIDKYRLWKNENNNNSFIKNYSEIFKSEQDNSKNENNPETKEKKSFAIRRPPIIKNQPKPKISLLAAKQGIDKKIIVSVKVSKTGIVEVAELYDILLLDEKENNVYKFESLNPWKKRNITNADKEMIYESLVAALNMELEPALSNKGPVSVTMQVPFTFIY</sequence>
<feature type="region of interest" description="Disordered" evidence="1">
    <location>
        <begin position="83"/>
        <end position="104"/>
    </location>
</feature>
<protein>
    <submittedName>
        <fullName evidence="2">Uncharacterized protein</fullName>
    </submittedName>
</protein>
<accession>A0A7V4U2B0</accession>
<evidence type="ECO:0000256" key="1">
    <source>
        <dbReference type="SAM" id="MobiDB-lite"/>
    </source>
</evidence>